<protein>
    <recommendedName>
        <fullName evidence="4">Transposase</fullName>
    </recommendedName>
</protein>
<accession>A0A087BQD2</accession>
<evidence type="ECO:0000256" key="1">
    <source>
        <dbReference type="SAM" id="MobiDB-lite"/>
    </source>
</evidence>
<proteinExistence type="predicted"/>
<reference evidence="2 3" key="1">
    <citation type="submission" date="2014-03" db="EMBL/GenBank/DDBJ databases">
        <title>Genomics of Bifidobacteria.</title>
        <authorList>
            <person name="Ventura M."/>
            <person name="Milani C."/>
            <person name="Lugli G.A."/>
        </authorList>
    </citation>
    <scope>NUCLEOTIDE SEQUENCE [LARGE SCALE GENOMIC DNA]</scope>
    <source>
        <strain evidence="2 3">LMG 11592</strain>
    </source>
</reference>
<evidence type="ECO:0000313" key="3">
    <source>
        <dbReference type="Proteomes" id="UP000029014"/>
    </source>
</evidence>
<feature type="region of interest" description="Disordered" evidence="1">
    <location>
        <begin position="24"/>
        <end position="43"/>
    </location>
</feature>
<sequence>MSTGYIHRRMRAERHALGAQKRILASRASEGEPGRQRTIMENDPMARYDARLRIAVKDAPDGTGGTRTSGQFGHLTIRRHKATRNMTDHIENCLGEGLITHDHQYAA</sequence>
<name>A0A087BQD2_9BIFI</name>
<evidence type="ECO:0008006" key="4">
    <source>
        <dbReference type="Google" id="ProtNLM"/>
    </source>
</evidence>
<evidence type="ECO:0000313" key="2">
    <source>
        <dbReference type="EMBL" id="KFI73232.1"/>
    </source>
</evidence>
<keyword evidence="3" id="KW-1185">Reference proteome</keyword>
<dbReference type="STRING" id="1693.BMIN_0656"/>
<gene>
    <name evidence="2" type="ORF">BMIN_0656</name>
</gene>
<dbReference type="EMBL" id="JGZD01000007">
    <property type="protein sequence ID" value="KFI73232.1"/>
    <property type="molecule type" value="Genomic_DNA"/>
</dbReference>
<dbReference type="Proteomes" id="UP000029014">
    <property type="component" value="Unassembled WGS sequence"/>
</dbReference>
<feature type="compositionally biased region" description="Basic and acidic residues" evidence="1">
    <location>
        <begin position="29"/>
        <end position="43"/>
    </location>
</feature>
<organism evidence="2 3">
    <name type="scientific">Bifidobacterium minimum</name>
    <dbReference type="NCBI Taxonomy" id="1693"/>
    <lineage>
        <taxon>Bacteria</taxon>
        <taxon>Bacillati</taxon>
        <taxon>Actinomycetota</taxon>
        <taxon>Actinomycetes</taxon>
        <taxon>Bifidobacteriales</taxon>
        <taxon>Bifidobacteriaceae</taxon>
        <taxon>Bifidobacterium</taxon>
    </lineage>
</organism>
<comment type="caution">
    <text evidence="2">The sequence shown here is derived from an EMBL/GenBank/DDBJ whole genome shotgun (WGS) entry which is preliminary data.</text>
</comment>
<dbReference type="AlphaFoldDB" id="A0A087BQD2"/>